<dbReference type="Proteomes" id="UP001144978">
    <property type="component" value="Unassembled WGS sequence"/>
</dbReference>
<comment type="caution">
    <text evidence="1">The sequence shown here is derived from an EMBL/GenBank/DDBJ whole genome shotgun (WGS) entry which is preliminary data.</text>
</comment>
<reference evidence="1" key="1">
    <citation type="submission" date="2022-08" db="EMBL/GenBank/DDBJ databases">
        <title>Genome Sequence of Pycnoporus sanguineus.</title>
        <authorList>
            <person name="Buettner E."/>
        </authorList>
    </citation>
    <scope>NUCLEOTIDE SEQUENCE</scope>
    <source>
        <strain evidence="1">CG-C14</strain>
    </source>
</reference>
<evidence type="ECO:0000313" key="1">
    <source>
        <dbReference type="EMBL" id="KAJ3005119.1"/>
    </source>
</evidence>
<gene>
    <name evidence="1" type="ORF">NUW54_g4487</name>
</gene>
<dbReference type="EMBL" id="JANSHE010001030">
    <property type="protein sequence ID" value="KAJ3005119.1"/>
    <property type="molecule type" value="Genomic_DNA"/>
</dbReference>
<proteinExistence type="predicted"/>
<accession>A0ACC1Q1B2</accession>
<protein>
    <submittedName>
        <fullName evidence="1">Uncharacterized protein</fullName>
    </submittedName>
</protein>
<keyword evidence="2" id="KW-1185">Reference proteome</keyword>
<organism evidence="1 2">
    <name type="scientific">Trametes sanguinea</name>
    <dbReference type="NCBI Taxonomy" id="158606"/>
    <lineage>
        <taxon>Eukaryota</taxon>
        <taxon>Fungi</taxon>
        <taxon>Dikarya</taxon>
        <taxon>Basidiomycota</taxon>
        <taxon>Agaricomycotina</taxon>
        <taxon>Agaricomycetes</taxon>
        <taxon>Polyporales</taxon>
        <taxon>Polyporaceae</taxon>
        <taxon>Trametes</taxon>
    </lineage>
</organism>
<sequence length="478" mass="52461">MSAHTQQCHMSLLLPSLALPLCRLTRNPGVMLRTPIPHNGSRSRPSLSYAPLSPSVDKDLLERLRQLSTSSPSPGRNGKIPNRTRIPPGTAAQTRLDDEELALALFAEETAAMAEAQRNDNYLDQVVLEEEMALYDHQVAVALSEGRDPPPRPEALDRGKRVEGGVFRRERRLVARFADGFEAPVLHLEEEPPQMFEEALRFALEDLNIEPSDEDSDPSETLESVKCRLLSQLRAAKHACDAAVHLEEPSRPISPPPTSVYPCAICGDDIDDDVIYLDCGHVLDQACLTEMFTQAATDESLFPPKCCDTVELSDVEEYLDSALADRFQKKAREFTTVDRVYCHNPACAIFLGAAAEEDPSAQETFRCPQCAAGTCASCKEQVHPGSLATTRRRTSCSAWARTRGGSAARRAGISSSSLWAATISSVGARSSSATFVQRRGKRVTASCSMCRLKRETEPTGQSSWLDMTRIGLFVRNAL</sequence>
<evidence type="ECO:0000313" key="2">
    <source>
        <dbReference type="Proteomes" id="UP001144978"/>
    </source>
</evidence>
<name>A0ACC1Q1B2_9APHY</name>